<feature type="domain" description="HTH lacI-type" evidence="4">
    <location>
        <begin position="9"/>
        <end position="63"/>
    </location>
</feature>
<evidence type="ECO:0000313" key="5">
    <source>
        <dbReference type="EMBL" id="MFC7244127.1"/>
    </source>
</evidence>
<dbReference type="RefSeq" id="WP_376807192.1">
    <property type="nucleotide sequence ID" value="NZ_JBHTAC010000015.1"/>
</dbReference>
<dbReference type="PROSITE" id="PS50932">
    <property type="entry name" value="HTH_LACI_2"/>
    <property type="match status" value="1"/>
</dbReference>
<name>A0ABW2GVR5_9ACTN</name>
<dbReference type="CDD" id="cd06267">
    <property type="entry name" value="PBP1_LacI_sugar_binding-like"/>
    <property type="match status" value="1"/>
</dbReference>
<keyword evidence="3" id="KW-0804">Transcription</keyword>
<reference evidence="6" key="1">
    <citation type="journal article" date="2019" name="Int. J. Syst. Evol. Microbiol.">
        <title>The Global Catalogue of Microorganisms (GCM) 10K type strain sequencing project: providing services to taxonomists for standard genome sequencing and annotation.</title>
        <authorList>
            <consortium name="The Broad Institute Genomics Platform"/>
            <consortium name="The Broad Institute Genome Sequencing Center for Infectious Disease"/>
            <person name="Wu L."/>
            <person name="Ma J."/>
        </authorList>
    </citation>
    <scope>NUCLEOTIDE SEQUENCE [LARGE SCALE GENOMIC DNA]</scope>
    <source>
        <strain evidence="6">CGMCC 1.9106</strain>
    </source>
</reference>
<dbReference type="CDD" id="cd01392">
    <property type="entry name" value="HTH_LacI"/>
    <property type="match status" value="1"/>
</dbReference>
<dbReference type="InterPro" id="IPR028082">
    <property type="entry name" value="Peripla_BP_I"/>
</dbReference>
<dbReference type="PROSITE" id="PS00356">
    <property type="entry name" value="HTH_LACI_1"/>
    <property type="match status" value="1"/>
</dbReference>
<dbReference type="Pfam" id="PF13377">
    <property type="entry name" value="Peripla_BP_3"/>
    <property type="match status" value="1"/>
</dbReference>
<keyword evidence="6" id="KW-1185">Reference proteome</keyword>
<sequence length="337" mass="35951">MPVTNKRRPTIHDVARASGVSRGTVSRALNGDPYVSTAALAAVRRAVAETGYVVNRAARSLVTQRTGTVVMVLSEPQEKLFEDPNFSTLLRVATRRLAQRDVALVMMVAGDDGDRERVVRYLRGGHADGVLLLSAHSGDPLLGELEGLSIPAVACGAVLGREGVIPYAAADDREGARQMAQYLVDQGRKKIATITGPLDTPGGLNRLEGFCDVLGRKAVKKLIAHGDYSRHSGEAAMRELLDRVPDLDAVFVGSDLMAAGALAVLRERGRRVPEDVAVGGFDDSAIAGSTHPKLTTVRQPLEQVATETVRLLLELIDGAETVDSLILPTELVPRESA</sequence>
<proteinExistence type="predicted"/>
<dbReference type="InterPro" id="IPR010982">
    <property type="entry name" value="Lambda_DNA-bd_dom_sf"/>
</dbReference>
<dbReference type="Proteomes" id="UP001596392">
    <property type="component" value="Unassembled WGS sequence"/>
</dbReference>
<dbReference type="PRINTS" id="PR00036">
    <property type="entry name" value="HTHLACI"/>
</dbReference>
<keyword evidence="2 5" id="KW-0238">DNA-binding</keyword>
<dbReference type="Gene3D" id="3.40.50.2300">
    <property type="match status" value="2"/>
</dbReference>
<accession>A0ABW2GVR5</accession>
<evidence type="ECO:0000259" key="4">
    <source>
        <dbReference type="PROSITE" id="PS50932"/>
    </source>
</evidence>
<dbReference type="InterPro" id="IPR046335">
    <property type="entry name" value="LacI/GalR-like_sensor"/>
</dbReference>
<dbReference type="PANTHER" id="PTHR30146">
    <property type="entry name" value="LACI-RELATED TRANSCRIPTIONAL REPRESSOR"/>
    <property type="match status" value="1"/>
</dbReference>
<gene>
    <name evidence="5" type="ORF">ACFQO7_16770</name>
</gene>
<dbReference type="SMART" id="SM00354">
    <property type="entry name" value="HTH_LACI"/>
    <property type="match status" value="1"/>
</dbReference>
<evidence type="ECO:0000313" key="6">
    <source>
        <dbReference type="Proteomes" id="UP001596392"/>
    </source>
</evidence>
<dbReference type="InterPro" id="IPR000843">
    <property type="entry name" value="HTH_LacI"/>
</dbReference>
<evidence type="ECO:0000256" key="2">
    <source>
        <dbReference type="ARBA" id="ARBA00023125"/>
    </source>
</evidence>
<evidence type="ECO:0000256" key="1">
    <source>
        <dbReference type="ARBA" id="ARBA00023015"/>
    </source>
</evidence>
<keyword evidence="1" id="KW-0805">Transcription regulation</keyword>
<dbReference type="GO" id="GO:0003677">
    <property type="term" value="F:DNA binding"/>
    <property type="evidence" value="ECO:0007669"/>
    <property type="project" value="UniProtKB-KW"/>
</dbReference>
<comment type="caution">
    <text evidence="5">The sequence shown here is derived from an EMBL/GenBank/DDBJ whole genome shotgun (WGS) entry which is preliminary data.</text>
</comment>
<dbReference type="PANTHER" id="PTHR30146:SF109">
    <property type="entry name" value="HTH-TYPE TRANSCRIPTIONAL REGULATOR GALS"/>
    <property type="match status" value="1"/>
</dbReference>
<organism evidence="5 6">
    <name type="scientific">Catellatospora aurea</name>
    <dbReference type="NCBI Taxonomy" id="1337874"/>
    <lineage>
        <taxon>Bacteria</taxon>
        <taxon>Bacillati</taxon>
        <taxon>Actinomycetota</taxon>
        <taxon>Actinomycetes</taxon>
        <taxon>Micromonosporales</taxon>
        <taxon>Micromonosporaceae</taxon>
        <taxon>Catellatospora</taxon>
    </lineage>
</organism>
<protein>
    <submittedName>
        <fullName evidence="5">LacI family DNA-binding transcriptional regulator</fullName>
    </submittedName>
</protein>
<dbReference type="Pfam" id="PF00356">
    <property type="entry name" value="LacI"/>
    <property type="match status" value="1"/>
</dbReference>
<evidence type="ECO:0000256" key="3">
    <source>
        <dbReference type="ARBA" id="ARBA00023163"/>
    </source>
</evidence>
<dbReference type="SUPFAM" id="SSF53822">
    <property type="entry name" value="Periplasmic binding protein-like I"/>
    <property type="match status" value="1"/>
</dbReference>
<dbReference type="Gene3D" id="1.10.260.40">
    <property type="entry name" value="lambda repressor-like DNA-binding domains"/>
    <property type="match status" value="1"/>
</dbReference>
<dbReference type="SUPFAM" id="SSF47413">
    <property type="entry name" value="lambda repressor-like DNA-binding domains"/>
    <property type="match status" value="1"/>
</dbReference>
<dbReference type="EMBL" id="JBHTAC010000015">
    <property type="protein sequence ID" value="MFC7244127.1"/>
    <property type="molecule type" value="Genomic_DNA"/>
</dbReference>